<dbReference type="Gene3D" id="3.60.10.10">
    <property type="entry name" value="Endonuclease/exonuclease/phosphatase"/>
    <property type="match status" value="1"/>
</dbReference>
<dbReference type="AlphaFoldDB" id="A0AAW2IYP3"/>
<dbReference type="GO" id="GO:0003824">
    <property type="term" value="F:catalytic activity"/>
    <property type="evidence" value="ECO:0007669"/>
    <property type="project" value="InterPro"/>
</dbReference>
<dbReference type="PANTHER" id="PTHR35218:SF9">
    <property type="entry name" value="ENDONUCLEASE_EXONUCLEASE_PHOSPHATASE DOMAIN-CONTAINING PROTEIN"/>
    <property type="match status" value="1"/>
</dbReference>
<gene>
    <name evidence="2" type="ORF">Sangu_2472500</name>
</gene>
<evidence type="ECO:0000313" key="2">
    <source>
        <dbReference type="EMBL" id="KAL0286538.1"/>
    </source>
</evidence>
<dbReference type="Pfam" id="PF03372">
    <property type="entry name" value="Exo_endo_phos"/>
    <property type="match status" value="1"/>
</dbReference>
<dbReference type="EMBL" id="JACGWK010001532">
    <property type="protein sequence ID" value="KAL0286538.1"/>
    <property type="molecule type" value="Genomic_DNA"/>
</dbReference>
<organism evidence="2">
    <name type="scientific">Sesamum angustifolium</name>
    <dbReference type="NCBI Taxonomy" id="2727405"/>
    <lineage>
        <taxon>Eukaryota</taxon>
        <taxon>Viridiplantae</taxon>
        <taxon>Streptophyta</taxon>
        <taxon>Embryophyta</taxon>
        <taxon>Tracheophyta</taxon>
        <taxon>Spermatophyta</taxon>
        <taxon>Magnoliopsida</taxon>
        <taxon>eudicotyledons</taxon>
        <taxon>Gunneridae</taxon>
        <taxon>Pentapetalae</taxon>
        <taxon>asterids</taxon>
        <taxon>lamiids</taxon>
        <taxon>Lamiales</taxon>
        <taxon>Pedaliaceae</taxon>
        <taxon>Sesamum</taxon>
    </lineage>
</organism>
<sequence length="163" mass="18884">MKLLAWNCQGPSPPWTVHTLKELIQLHRPDLVFLSETKCKARRCDRVKNLVNYNGVGVFYVGKGGVLLLLWRNDLDVWLQSFSSHHIDVTVKSEECPERWRFIGFYGYPEVGNRKEGWTLLRKLAQQSVRQWICAGDFKYCISKRNKEVSLGLIGKCEISENV</sequence>
<evidence type="ECO:0000259" key="1">
    <source>
        <dbReference type="Pfam" id="PF03372"/>
    </source>
</evidence>
<protein>
    <recommendedName>
        <fullName evidence="1">Endonuclease/exonuclease/phosphatase domain-containing protein</fullName>
    </recommendedName>
</protein>
<feature type="domain" description="Endonuclease/exonuclease/phosphatase" evidence="1">
    <location>
        <begin position="5"/>
        <end position="138"/>
    </location>
</feature>
<reference evidence="2" key="1">
    <citation type="submission" date="2020-06" db="EMBL/GenBank/DDBJ databases">
        <authorList>
            <person name="Li T."/>
            <person name="Hu X."/>
            <person name="Zhang T."/>
            <person name="Song X."/>
            <person name="Zhang H."/>
            <person name="Dai N."/>
            <person name="Sheng W."/>
            <person name="Hou X."/>
            <person name="Wei L."/>
        </authorList>
    </citation>
    <scope>NUCLEOTIDE SEQUENCE</scope>
    <source>
        <strain evidence="2">G01</strain>
        <tissue evidence="2">Leaf</tissue>
    </source>
</reference>
<dbReference type="InterPro" id="IPR036691">
    <property type="entry name" value="Endo/exonu/phosph_ase_sf"/>
</dbReference>
<dbReference type="InterPro" id="IPR005135">
    <property type="entry name" value="Endo/exonuclease/phosphatase"/>
</dbReference>
<name>A0AAW2IYP3_9LAMI</name>
<proteinExistence type="predicted"/>
<dbReference type="SUPFAM" id="SSF56219">
    <property type="entry name" value="DNase I-like"/>
    <property type="match status" value="1"/>
</dbReference>
<reference evidence="2" key="2">
    <citation type="journal article" date="2024" name="Plant">
        <title>Genomic evolution and insights into agronomic trait innovations of Sesamum species.</title>
        <authorList>
            <person name="Miao H."/>
            <person name="Wang L."/>
            <person name="Qu L."/>
            <person name="Liu H."/>
            <person name="Sun Y."/>
            <person name="Le M."/>
            <person name="Wang Q."/>
            <person name="Wei S."/>
            <person name="Zheng Y."/>
            <person name="Lin W."/>
            <person name="Duan Y."/>
            <person name="Cao H."/>
            <person name="Xiong S."/>
            <person name="Wang X."/>
            <person name="Wei L."/>
            <person name="Li C."/>
            <person name="Ma Q."/>
            <person name="Ju M."/>
            <person name="Zhao R."/>
            <person name="Li G."/>
            <person name="Mu C."/>
            <person name="Tian Q."/>
            <person name="Mei H."/>
            <person name="Zhang T."/>
            <person name="Gao T."/>
            <person name="Zhang H."/>
        </authorList>
    </citation>
    <scope>NUCLEOTIDE SEQUENCE</scope>
    <source>
        <strain evidence="2">G01</strain>
    </source>
</reference>
<accession>A0AAW2IYP3</accession>
<comment type="caution">
    <text evidence="2">The sequence shown here is derived from an EMBL/GenBank/DDBJ whole genome shotgun (WGS) entry which is preliminary data.</text>
</comment>
<dbReference type="PANTHER" id="PTHR35218">
    <property type="entry name" value="RNASE H DOMAIN-CONTAINING PROTEIN"/>
    <property type="match status" value="1"/>
</dbReference>